<feature type="compositionally biased region" description="Low complexity" evidence="1">
    <location>
        <begin position="469"/>
        <end position="507"/>
    </location>
</feature>
<feature type="region of interest" description="Disordered" evidence="1">
    <location>
        <begin position="222"/>
        <end position="246"/>
    </location>
</feature>
<reference evidence="3" key="1">
    <citation type="submission" date="2016-07" db="EMBL/GenBank/DDBJ databases">
        <authorList>
            <consortium name="Pathogen Informatics"/>
        </authorList>
    </citation>
    <scope>NUCLEOTIDE SEQUENCE [LARGE SCALE GENOMIC DNA]</scope>
</reference>
<dbReference type="EMBL" id="LT635619">
    <property type="protein sequence ID" value="VUZ95483.1"/>
    <property type="molecule type" value="Genomic_DNA"/>
</dbReference>
<protein>
    <submittedName>
        <fullName evidence="2">Uncharacterized protein</fullName>
    </submittedName>
</protein>
<feature type="region of interest" description="Disordered" evidence="1">
    <location>
        <begin position="153"/>
        <end position="185"/>
    </location>
</feature>
<dbReference type="OrthoDB" id="337525at2759"/>
<name>A0A564ZVC8_PLAVI</name>
<evidence type="ECO:0000313" key="3">
    <source>
        <dbReference type="Proteomes" id="UP000220605"/>
    </source>
</evidence>
<proteinExistence type="predicted"/>
<gene>
    <name evidence="2" type="ORF">PVP01_0834100</name>
</gene>
<feature type="compositionally biased region" description="Basic and acidic residues" evidence="1">
    <location>
        <begin position="580"/>
        <end position="597"/>
    </location>
</feature>
<dbReference type="VEuPathDB" id="PlasmoDB:PVP01_0834100"/>
<sequence>MNFLKIFQSEKKSNNESVSQPNCEVPKENDTSSPPVGNDVGLNYSHGVNTQEGCTNVSPPFENCEGVIMGTHVDASNRQTNFENGANGLVAQPSDPGVHLPHGVSAAGETGPSASGIHPVGVHGVGIPPVGIHSVGHPPVGVHSPGVHSVGMHSPGVPPVDMPPPQFGAQSSYEQKESYDYPNGSLNAGVPYPDGELYAHMKKMKADASYPCSTYDVSASDTYGGGSHGRSHDNSSGNSSRAHSSQYVGNQGMVRSAGYVLSEEKSITNVGKQKYGVNSTGGADLFQSPTDLHVNKAAVEFSSFESKTGGAYIDPKSNYAEQVEHSNSYNSHHIVGTPYAGTSSVATQPYGFDQHVSSNSATNGTVSTPGGMNKPVDYAFPSGGSGPSGQLTDHNMSSSIVHSFQHQLNDLAFAQHKQVAGRKKGEFAGNQSYMNLYGGVAATTAVSGYSYGEDLLARHPGGVKGGPTQVGSQQGGSHQVGSQQGGSHQVGSQQGGSHQVGSHQVGSRHISIQQMNRHQQGCPPNGAEFHGKGFPPSGQPRMGKADPKRKQPGGEPRRGVSGDEGHIRGVDSVGKMVRWKKNEEEAPQQEKKEDDKGSEYYYEKTLDFLRKEFCIHHSDNVNGYLNDRDMLAKTPFFKLVNFEKKLATERKRVLNYYHEDRKQIYSSTINKDKQFSHIFFNNEKYYDAKEILAYLLPYHTFYLDDICIDSSDEDEEFCESLENDVREIDAGISQIKDSFRAYTNPSMLWSFNKIIDRTDDQHNKRKKIADG</sequence>
<organism evidence="2 3">
    <name type="scientific">Plasmodium vivax</name>
    <name type="common">malaria parasite P. vivax</name>
    <dbReference type="NCBI Taxonomy" id="5855"/>
    <lineage>
        <taxon>Eukaryota</taxon>
        <taxon>Sar</taxon>
        <taxon>Alveolata</taxon>
        <taxon>Apicomplexa</taxon>
        <taxon>Aconoidasida</taxon>
        <taxon>Haemosporida</taxon>
        <taxon>Plasmodiidae</taxon>
        <taxon>Plasmodium</taxon>
        <taxon>Plasmodium (Plasmodium)</taxon>
    </lineage>
</organism>
<dbReference type="VEuPathDB" id="PlasmoDB:PVPAM_080046400"/>
<feature type="region of interest" description="Disordered" evidence="1">
    <location>
        <begin position="460"/>
        <end position="597"/>
    </location>
</feature>
<evidence type="ECO:0000313" key="2">
    <source>
        <dbReference type="EMBL" id="VUZ95483.1"/>
    </source>
</evidence>
<feature type="compositionally biased region" description="Polar residues" evidence="1">
    <location>
        <begin position="510"/>
        <end position="519"/>
    </location>
</feature>
<dbReference type="Proteomes" id="UP000220605">
    <property type="component" value="Chromosome 8"/>
</dbReference>
<accession>A0A564ZVC8</accession>
<evidence type="ECO:0000256" key="1">
    <source>
        <dbReference type="SAM" id="MobiDB-lite"/>
    </source>
</evidence>
<feature type="compositionally biased region" description="Basic and acidic residues" evidence="1">
    <location>
        <begin position="555"/>
        <end position="569"/>
    </location>
</feature>
<dbReference type="AlphaFoldDB" id="A0A564ZVC8"/>
<dbReference type="VEuPathDB" id="PlasmoDB:PVW1_080039700"/>
<feature type="region of interest" description="Disordered" evidence="1">
    <location>
        <begin position="1"/>
        <end position="41"/>
    </location>
</feature>
<feature type="compositionally biased region" description="Pro residues" evidence="1">
    <location>
        <begin position="156"/>
        <end position="166"/>
    </location>
</feature>
<feature type="compositionally biased region" description="Low complexity" evidence="1">
    <location>
        <begin position="235"/>
        <end position="245"/>
    </location>
</feature>
<dbReference type="VEuPathDB" id="PlasmoDB:PVX_119430"/>